<dbReference type="InterPro" id="IPR002645">
    <property type="entry name" value="STAS_dom"/>
</dbReference>
<evidence type="ECO:0000256" key="1">
    <source>
        <dbReference type="ARBA" id="ARBA00009013"/>
    </source>
</evidence>
<dbReference type="InterPro" id="IPR036513">
    <property type="entry name" value="STAS_dom_sf"/>
</dbReference>
<evidence type="ECO:0000313" key="6">
    <source>
        <dbReference type="Proteomes" id="UP000092605"/>
    </source>
</evidence>
<dbReference type="SUPFAM" id="SSF52091">
    <property type="entry name" value="SpoIIaa-like"/>
    <property type="match status" value="1"/>
</dbReference>
<evidence type="ECO:0000259" key="3">
    <source>
        <dbReference type="PROSITE" id="PS50801"/>
    </source>
</evidence>
<dbReference type="NCBIfam" id="TIGR00377">
    <property type="entry name" value="ant_ant_sig"/>
    <property type="match status" value="1"/>
</dbReference>
<gene>
    <name evidence="4" type="ORF">JWYL7_1845</name>
    <name evidence="5" type="ORF">SAMN05661008_01414</name>
</gene>
<dbReference type="PROSITE" id="PS50801">
    <property type="entry name" value="STAS"/>
    <property type="match status" value="1"/>
</dbReference>
<proteinExistence type="inferred from homology"/>
<dbReference type="Gene3D" id="3.30.750.24">
    <property type="entry name" value="STAS domain"/>
    <property type="match status" value="1"/>
</dbReference>
<protein>
    <recommendedName>
        <fullName evidence="2">Anti-sigma factor antagonist</fullName>
    </recommendedName>
</protein>
<dbReference type="OrthoDB" id="9793697at2"/>
<dbReference type="RefSeq" id="WP_066072174.1">
    <property type="nucleotide sequence ID" value="NZ_FRBG01000011.1"/>
</dbReference>
<dbReference type="AlphaFoldDB" id="A0A150FUQ3"/>
<organism evidence="4 6">
    <name type="scientific">Alkalithermobacter thermoalcaliphilus JW-YL-7 = DSM 7308</name>
    <dbReference type="NCBI Taxonomy" id="1121328"/>
    <lineage>
        <taxon>Bacteria</taxon>
        <taxon>Bacillati</taxon>
        <taxon>Bacillota</taxon>
        <taxon>Clostridia</taxon>
        <taxon>Peptostreptococcales</taxon>
        <taxon>Tepidibacteraceae</taxon>
        <taxon>Alkalithermobacter</taxon>
    </lineage>
</organism>
<dbReference type="Proteomes" id="UP000323392">
    <property type="component" value="Unassembled WGS sequence"/>
</dbReference>
<dbReference type="EMBL" id="LSFY01000001">
    <property type="protein sequence ID" value="KXZ40770.1"/>
    <property type="molecule type" value="Genomic_DNA"/>
</dbReference>
<comment type="caution">
    <text evidence="4">The sequence shown here is derived from an EMBL/GenBank/DDBJ whole genome shotgun (WGS) entry which is preliminary data.</text>
</comment>
<evidence type="ECO:0000256" key="2">
    <source>
        <dbReference type="RuleBase" id="RU003749"/>
    </source>
</evidence>
<dbReference type="PANTHER" id="PTHR33495:SF2">
    <property type="entry name" value="ANTI-SIGMA FACTOR ANTAGONIST TM_1081-RELATED"/>
    <property type="match status" value="1"/>
</dbReference>
<evidence type="ECO:0000313" key="7">
    <source>
        <dbReference type="Proteomes" id="UP000323392"/>
    </source>
</evidence>
<dbReference type="PANTHER" id="PTHR33495">
    <property type="entry name" value="ANTI-SIGMA FACTOR ANTAGONIST TM_1081-RELATED-RELATED"/>
    <property type="match status" value="1"/>
</dbReference>
<evidence type="ECO:0000313" key="5">
    <source>
        <dbReference type="EMBL" id="SHL08198.1"/>
    </source>
</evidence>
<accession>A0A150FUQ3</accession>
<sequence length="104" mass="11828">MSLLIDKVYKESEKLWIVSLQGEVDIDNASELKEVLMDIAKEGFDIKIDASKLEYIDSTGLGILIGALKRLKEKQRDIYISNPKNNVRKLFLITGLDKIFKLEG</sequence>
<reference evidence="4 6" key="1">
    <citation type="submission" date="2016-02" db="EMBL/GenBank/DDBJ databases">
        <title>Draft genome sequence for Clostridium paradoxum JW-YL-7.</title>
        <authorList>
            <person name="Utturkar S.M."/>
            <person name="Lancaster A."/>
            <person name="Poole F.L."/>
            <person name="Adams M.W."/>
            <person name="Brown S.D."/>
        </authorList>
    </citation>
    <scope>NUCLEOTIDE SEQUENCE [LARGE SCALE GENOMIC DNA]</scope>
    <source>
        <strain evidence="4 6">JW-YL-7</strain>
    </source>
</reference>
<dbReference type="InterPro" id="IPR003658">
    <property type="entry name" value="Anti-sigma_ant"/>
</dbReference>
<dbReference type="STRING" id="1121328.JWYL7_1845"/>
<dbReference type="EMBL" id="FRBG01000011">
    <property type="protein sequence ID" value="SHL08198.1"/>
    <property type="molecule type" value="Genomic_DNA"/>
</dbReference>
<feature type="domain" description="STAS" evidence="3">
    <location>
        <begin position="5"/>
        <end position="104"/>
    </location>
</feature>
<dbReference type="PATRIC" id="fig|1121328.3.peg.1857"/>
<comment type="similarity">
    <text evidence="1 2">Belongs to the anti-sigma-factor antagonist family.</text>
</comment>
<evidence type="ECO:0000313" key="4">
    <source>
        <dbReference type="EMBL" id="KXZ40770.1"/>
    </source>
</evidence>
<dbReference type="Pfam" id="PF01740">
    <property type="entry name" value="STAS"/>
    <property type="match status" value="1"/>
</dbReference>
<name>A0A150FUQ3_CLOPD</name>
<dbReference type="GO" id="GO:0043856">
    <property type="term" value="F:anti-sigma factor antagonist activity"/>
    <property type="evidence" value="ECO:0007669"/>
    <property type="project" value="InterPro"/>
</dbReference>
<reference evidence="5 7" key="2">
    <citation type="submission" date="2016-11" db="EMBL/GenBank/DDBJ databases">
        <authorList>
            <person name="Varghese N."/>
            <person name="Submissions S."/>
        </authorList>
    </citation>
    <scope>NUCLEOTIDE SEQUENCE [LARGE SCALE GENOMIC DNA]</scope>
    <source>
        <strain evidence="5 7">DSM 7308</strain>
    </source>
</reference>
<dbReference type="CDD" id="cd07043">
    <property type="entry name" value="STAS_anti-anti-sigma_factors"/>
    <property type="match status" value="1"/>
</dbReference>
<dbReference type="Proteomes" id="UP000092605">
    <property type="component" value="Unassembled WGS sequence"/>
</dbReference>
<keyword evidence="7" id="KW-1185">Reference proteome</keyword>